<dbReference type="RefSeq" id="WP_087884158.1">
    <property type="nucleotide sequence ID" value="NZ_CP021748.1"/>
</dbReference>
<feature type="region of interest" description="Disordered" evidence="1">
    <location>
        <begin position="1"/>
        <end position="21"/>
    </location>
</feature>
<name>A0A1Z1WB35_9ACTN</name>
<proteinExistence type="predicted"/>
<dbReference type="AlphaFoldDB" id="A0A1Z1WB35"/>
<dbReference type="EMBL" id="CP021748">
    <property type="protein sequence ID" value="ARX83582.1"/>
    <property type="molecule type" value="Genomic_DNA"/>
</dbReference>
<protein>
    <submittedName>
        <fullName evidence="2">Uncharacterized protein</fullName>
    </submittedName>
</protein>
<organism evidence="2 3">
    <name type="scientific">Streptomyces alboflavus</name>
    <dbReference type="NCBI Taxonomy" id="67267"/>
    <lineage>
        <taxon>Bacteria</taxon>
        <taxon>Bacillati</taxon>
        <taxon>Actinomycetota</taxon>
        <taxon>Actinomycetes</taxon>
        <taxon>Kitasatosporales</taxon>
        <taxon>Streptomycetaceae</taxon>
        <taxon>Streptomyces</taxon>
    </lineage>
</organism>
<dbReference type="OrthoDB" id="4274404at2"/>
<sequence>MSDLTPTPESPGLHVAKPSPYAPATGSYVCGGCDAAATAHGDTAVQDLVQDYTNQHGPAHTREGQ</sequence>
<evidence type="ECO:0000256" key="1">
    <source>
        <dbReference type="SAM" id="MobiDB-lite"/>
    </source>
</evidence>
<evidence type="ECO:0000313" key="2">
    <source>
        <dbReference type="EMBL" id="ARX83582.1"/>
    </source>
</evidence>
<dbReference type="KEGG" id="salf:SMD44_03004"/>
<accession>A0A1Z1WB35</accession>
<evidence type="ECO:0000313" key="3">
    <source>
        <dbReference type="Proteomes" id="UP000195880"/>
    </source>
</evidence>
<reference evidence="2 3" key="1">
    <citation type="submission" date="2017-05" db="EMBL/GenBank/DDBJ databases">
        <title>Streptomyces alboflavus Genome sequencing and assembly.</title>
        <authorList>
            <person name="Wang Y."/>
            <person name="Du B."/>
            <person name="Ding Y."/>
            <person name="Liu H."/>
            <person name="Hou Q."/>
            <person name="Liu K."/>
            <person name="Wang C."/>
            <person name="Yao L."/>
        </authorList>
    </citation>
    <scope>NUCLEOTIDE SEQUENCE [LARGE SCALE GENOMIC DNA]</scope>
    <source>
        <strain evidence="2 3">MDJK44</strain>
    </source>
</reference>
<gene>
    <name evidence="2" type="ORF">SMD44_03004</name>
</gene>
<keyword evidence="3" id="KW-1185">Reference proteome</keyword>
<dbReference type="Proteomes" id="UP000195880">
    <property type="component" value="Chromosome"/>
</dbReference>